<proteinExistence type="inferred from homology"/>
<evidence type="ECO:0000256" key="14">
    <source>
        <dbReference type="ARBA" id="ARBA00023128"/>
    </source>
</evidence>
<evidence type="ECO:0000256" key="11">
    <source>
        <dbReference type="ARBA" id="ARBA00022989"/>
    </source>
</evidence>
<evidence type="ECO:0000256" key="2">
    <source>
        <dbReference type="ARBA" id="ARBA00007012"/>
    </source>
</evidence>
<dbReference type="EMBL" id="MF326974">
    <property type="protein sequence ID" value="AUF70024.1"/>
    <property type="molecule type" value="Genomic_DNA"/>
</dbReference>
<evidence type="ECO:0000256" key="3">
    <source>
        <dbReference type="ARBA" id="ARBA00012944"/>
    </source>
</evidence>
<evidence type="ECO:0000256" key="4">
    <source>
        <dbReference type="ARBA" id="ARBA00021008"/>
    </source>
</evidence>
<evidence type="ECO:0000256" key="16">
    <source>
        <dbReference type="ARBA" id="ARBA00049551"/>
    </source>
</evidence>
<evidence type="ECO:0000256" key="13">
    <source>
        <dbReference type="ARBA" id="ARBA00023075"/>
    </source>
</evidence>
<reference evidence="19" key="1">
    <citation type="journal article" date="2019" name="Mitochondrial DNA Part B Resour">
        <title>The complete male-type mitochondrial genomes of the Fatmucket, Lampsilis siliquoidea, and the endangered Arkansas Fatmucket, Lampsilis powellii.</title>
        <authorList>
            <person name="Chase E.E."/>
            <person name="Robicheau B.M."/>
            <person name="Hoeh W.R."/>
            <person name="Harris J.L."/>
            <person name="Stewart D.T."/>
            <person name="Breton S."/>
        </authorList>
    </citation>
    <scope>NUCLEOTIDE SEQUENCE</scope>
    <source>
        <strain evidence="19">H3276</strain>
    </source>
</reference>
<evidence type="ECO:0000256" key="17">
    <source>
        <dbReference type="RuleBase" id="RU003403"/>
    </source>
</evidence>
<keyword evidence="14 17" id="KW-0496">Mitochondrion</keyword>
<feature type="domain" description="NADH:quinone oxidoreductase/Mrp antiporter transmembrane" evidence="18">
    <location>
        <begin position="80"/>
        <end position="263"/>
    </location>
</feature>
<comment type="function">
    <text evidence="17">Core subunit of the mitochondrial membrane respiratory chain NADH dehydrogenase (Complex I) which catalyzes electron transfer from NADH through the respiratory chain, using ubiquinone as an electron acceptor. Essential for the catalytic activity and assembly of complex I.</text>
</comment>
<dbReference type="Pfam" id="PF00361">
    <property type="entry name" value="Proton_antipo_M"/>
    <property type="match status" value="1"/>
</dbReference>
<name>A0A4Y1KQR5_LAMSI</name>
<evidence type="ECO:0000259" key="18">
    <source>
        <dbReference type="Pfam" id="PF00361"/>
    </source>
</evidence>
<feature type="transmembrane region" description="Helical" evidence="17">
    <location>
        <begin position="253"/>
        <end position="273"/>
    </location>
</feature>
<dbReference type="InterPro" id="IPR050175">
    <property type="entry name" value="Complex_I_Subunit_2"/>
</dbReference>
<evidence type="ECO:0000313" key="19">
    <source>
        <dbReference type="EMBL" id="AUF70024.1"/>
    </source>
</evidence>
<dbReference type="GO" id="GO:0006120">
    <property type="term" value="P:mitochondrial electron transport, NADH to ubiquinone"/>
    <property type="evidence" value="ECO:0007669"/>
    <property type="project" value="InterPro"/>
</dbReference>
<keyword evidence="11 17" id="KW-1133">Transmembrane helix</keyword>
<gene>
    <name evidence="19" type="primary">nad2</name>
</gene>
<keyword evidence="9 17" id="KW-1278">Translocase</keyword>
<evidence type="ECO:0000256" key="7">
    <source>
        <dbReference type="ARBA" id="ARBA00022692"/>
    </source>
</evidence>
<comment type="catalytic activity">
    <reaction evidence="16 17">
        <text>a ubiquinone + NADH + 5 H(+)(in) = a ubiquinol + NAD(+) + 4 H(+)(out)</text>
        <dbReference type="Rhea" id="RHEA:29091"/>
        <dbReference type="Rhea" id="RHEA-COMP:9565"/>
        <dbReference type="Rhea" id="RHEA-COMP:9566"/>
        <dbReference type="ChEBI" id="CHEBI:15378"/>
        <dbReference type="ChEBI" id="CHEBI:16389"/>
        <dbReference type="ChEBI" id="CHEBI:17976"/>
        <dbReference type="ChEBI" id="CHEBI:57540"/>
        <dbReference type="ChEBI" id="CHEBI:57945"/>
        <dbReference type="EC" id="7.1.1.2"/>
    </reaction>
</comment>
<sequence>MYSLLTSSLLAMSSKNMLFVWMMMELNTLSFIPIIMTTHNTTETETSIKYLIPQALSSNLFLVSSFLAHTSVPSSPLASIALLLKMGSAPIHMWFPTVMSSINPLAGFIMLTWQKLMPLSLLTIHELTYTPMVVTSAMMSALWGSIAGLNQTNLMTLMSFSSINHLGWLLMSSTLDLTLTINYLSAYTLTLTPIYLFTQMHMTKTHSKFMTSLTANNHYQLMLTLTLLSIGGMPPMAMFGAKLPIMIAILTKSLAITLMPLILSTSISLYFYLSFTLTMMLTPKTAPKQPLTETPLLKTVYTLLLVSQILWLPLTATYYMS</sequence>
<feature type="transmembrane region" description="Helical" evidence="17">
    <location>
        <begin position="126"/>
        <end position="146"/>
    </location>
</feature>
<comment type="similarity">
    <text evidence="2 17">Belongs to the complex I subunit 2 family.</text>
</comment>
<keyword evidence="7 17" id="KW-0812">Transmembrane</keyword>
<dbReference type="EC" id="7.1.1.2" evidence="3 17"/>
<evidence type="ECO:0000256" key="5">
    <source>
        <dbReference type="ARBA" id="ARBA00022448"/>
    </source>
</evidence>
<feature type="transmembrane region" description="Helical" evidence="17">
    <location>
        <begin position="91"/>
        <end position="114"/>
    </location>
</feature>
<evidence type="ECO:0000256" key="15">
    <source>
        <dbReference type="ARBA" id="ARBA00023136"/>
    </source>
</evidence>
<dbReference type="PANTHER" id="PTHR46552:SF1">
    <property type="entry name" value="NADH-UBIQUINONE OXIDOREDUCTASE CHAIN 2"/>
    <property type="match status" value="1"/>
</dbReference>
<evidence type="ECO:0000256" key="6">
    <source>
        <dbReference type="ARBA" id="ARBA00022660"/>
    </source>
</evidence>
<evidence type="ECO:0000256" key="8">
    <source>
        <dbReference type="ARBA" id="ARBA00022792"/>
    </source>
</evidence>
<dbReference type="GO" id="GO:0008137">
    <property type="term" value="F:NADH dehydrogenase (ubiquinone) activity"/>
    <property type="evidence" value="ECO:0007669"/>
    <property type="project" value="UniProtKB-EC"/>
</dbReference>
<dbReference type="AlphaFoldDB" id="A0A4Y1KQR5"/>
<organism evidence="19">
    <name type="scientific">Lampsilis siliquoidea</name>
    <name type="common">Fatmucket mussel</name>
    <dbReference type="NCBI Taxonomy" id="52396"/>
    <lineage>
        <taxon>Eukaryota</taxon>
        <taxon>Metazoa</taxon>
        <taxon>Spiralia</taxon>
        <taxon>Lophotrochozoa</taxon>
        <taxon>Mollusca</taxon>
        <taxon>Bivalvia</taxon>
        <taxon>Autobranchia</taxon>
        <taxon>Heteroconchia</taxon>
        <taxon>Palaeoheterodonta</taxon>
        <taxon>Unionida</taxon>
        <taxon>Unionoidea</taxon>
        <taxon>Unionidae</taxon>
        <taxon>Ambleminae</taxon>
        <taxon>Lampsilini</taxon>
        <taxon>Lampsilis</taxon>
    </lineage>
</organism>
<keyword evidence="5" id="KW-0813">Transport</keyword>
<protein>
    <recommendedName>
        <fullName evidence="4 17">NADH-ubiquinone oxidoreductase chain 2</fullName>
        <ecNumber evidence="3 17">7.1.1.2</ecNumber>
    </recommendedName>
</protein>
<keyword evidence="6 17" id="KW-0679">Respiratory chain</keyword>
<feature type="transmembrane region" description="Helical" evidence="17">
    <location>
        <begin position="218"/>
        <end position="241"/>
    </location>
</feature>
<evidence type="ECO:0000256" key="10">
    <source>
        <dbReference type="ARBA" id="ARBA00022982"/>
    </source>
</evidence>
<feature type="transmembrane region" description="Helical" evidence="17">
    <location>
        <begin position="177"/>
        <end position="198"/>
    </location>
</feature>
<dbReference type="PRINTS" id="PR01436">
    <property type="entry name" value="NADHDHGNASE2"/>
</dbReference>
<dbReference type="InterPro" id="IPR001750">
    <property type="entry name" value="ND/Mrp_TM"/>
</dbReference>
<keyword evidence="12 17" id="KW-0520">NAD</keyword>
<keyword evidence="10 17" id="KW-0249">Electron transport</keyword>
<dbReference type="PANTHER" id="PTHR46552">
    <property type="entry name" value="NADH-UBIQUINONE OXIDOREDUCTASE CHAIN 2"/>
    <property type="match status" value="1"/>
</dbReference>
<dbReference type="GO" id="GO:0005743">
    <property type="term" value="C:mitochondrial inner membrane"/>
    <property type="evidence" value="ECO:0007669"/>
    <property type="project" value="UniProtKB-SubCell"/>
</dbReference>
<keyword evidence="13 17" id="KW-0830">Ubiquinone</keyword>
<keyword evidence="15 17" id="KW-0472">Membrane</keyword>
<evidence type="ECO:0000256" key="12">
    <source>
        <dbReference type="ARBA" id="ARBA00023027"/>
    </source>
</evidence>
<comment type="subcellular location">
    <subcellularLocation>
        <location evidence="1 17">Mitochondrion inner membrane</location>
        <topology evidence="1 17">Multi-pass membrane protein</topology>
    </subcellularLocation>
</comment>
<geneLocation type="mitochondrion" evidence="19"/>
<dbReference type="InterPro" id="IPR003917">
    <property type="entry name" value="NADH_UbQ_OxRdtase_chain2"/>
</dbReference>
<evidence type="ECO:0000256" key="9">
    <source>
        <dbReference type="ARBA" id="ARBA00022967"/>
    </source>
</evidence>
<feature type="transmembrane region" description="Helical" evidence="17">
    <location>
        <begin position="300"/>
        <end position="320"/>
    </location>
</feature>
<keyword evidence="8 17" id="KW-0999">Mitochondrion inner membrane</keyword>
<feature type="transmembrane region" description="Helical" evidence="17">
    <location>
        <begin position="20"/>
        <end position="38"/>
    </location>
</feature>
<evidence type="ECO:0000256" key="1">
    <source>
        <dbReference type="ARBA" id="ARBA00004448"/>
    </source>
</evidence>
<accession>A0A4Y1KQR5</accession>